<dbReference type="EMBL" id="SNXK01000017">
    <property type="protein sequence ID" value="TDP28400.1"/>
    <property type="molecule type" value="Genomic_DNA"/>
</dbReference>
<dbReference type="AlphaFoldDB" id="A0A4R6P1Z4"/>
<protein>
    <submittedName>
        <fullName evidence="1">Uncharacterized protein</fullName>
    </submittedName>
</protein>
<accession>A0A4R6P1Z4</accession>
<organism evidence="1 2">
    <name type="scientific">Nocardia ignorata</name>
    <dbReference type="NCBI Taxonomy" id="145285"/>
    <lineage>
        <taxon>Bacteria</taxon>
        <taxon>Bacillati</taxon>
        <taxon>Actinomycetota</taxon>
        <taxon>Actinomycetes</taxon>
        <taxon>Mycobacteriales</taxon>
        <taxon>Nocardiaceae</taxon>
        <taxon>Nocardia</taxon>
    </lineage>
</organism>
<keyword evidence="2" id="KW-1185">Reference proteome</keyword>
<reference evidence="1 2" key="1">
    <citation type="submission" date="2019-03" db="EMBL/GenBank/DDBJ databases">
        <title>Genomic Encyclopedia of Type Strains, Phase IV (KMG-IV): sequencing the most valuable type-strain genomes for metagenomic binning, comparative biology and taxonomic classification.</title>
        <authorList>
            <person name="Goeker M."/>
        </authorList>
    </citation>
    <scope>NUCLEOTIDE SEQUENCE [LARGE SCALE GENOMIC DNA]</scope>
    <source>
        <strain evidence="1 2">DSM 44496</strain>
    </source>
</reference>
<dbReference type="Proteomes" id="UP000295087">
    <property type="component" value="Unassembled WGS sequence"/>
</dbReference>
<gene>
    <name evidence="1" type="ORF">DFR75_11713</name>
</gene>
<proteinExistence type="predicted"/>
<comment type="caution">
    <text evidence="1">The sequence shown here is derived from an EMBL/GenBank/DDBJ whole genome shotgun (WGS) entry which is preliminary data.</text>
</comment>
<name>A0A4R6P1Z4_NOCIG</name>
<evidence type="ECO:0000313" key="2">
    <source>
        <dbReference type="Proteomes" id="UP000295087"/>
    </source>
</evidence>
<evidence type="ECO:0000313" key="1">
    <source>
        <dbReference type="EMBL" id="TDP28400.1"/>
    </source>
</evidence>
<sequence length="265" mass="28868">MLSVAPYQRQANHSLRDVAVRLVIPKGKKNAQHPSPVAAMRSLRDHDQQTAPSRTMLSVGLTNLPVVTLLISMFTHDEITVVMDTFATNSPLGAHSTKWRAPAGAKFIVAGTGLADIVEPWLAAITADPNRSVAAVIAEAERILPKRWRRLAEQVGQEQLAPTTAWTYFFDSTGRATRVSVSSRSNFACETMTQQGTLIRPEVPVGQFRSFDGSDAEFLRLARHVARYCTEQPELVDDVAVGGEAVMIRLPASGAAVTRRLGRLG</sequence>